<keyword evidence="2 7" id="KW-0001">2Fe-2S</keyword>
<comment type="similarity">
    <text evidence="1">Belongs to the complex I 24 kDa subunit family.</text>
</comment>
<gene>
    <name evidence="8" type="ORF">CYFUS_001439</name>
</gene>
<name>A0A250IWA5_9BACT</name>
<dbReference type="InterPro" id="IPR002023">
    <property type="entry name" value="NuoE-like"/>
</dbReference>
<keyword evidence="5 7" id="KW-0411">Iron-sulfur</keyword>
<protein>
    <submittedName>
        <fullName evidence="8">NADH-ubiquinone oxidoreductase chain E</fullName>
    </submittedName>
</protein>
<dbReference type="GO" id="GO:0051537">
    <property type="term" value="F:2 iron, 2 sulfur cluster binding"/>
    <property type="evidence" value="ECO:0007669"/>
    <property type="project" value="UniProtKB-KW"/>
</dbReference>
<evidence type="ECO:0000256" key="7">
    <source>
        <dbReference type="PIRSR" id="PIRSR000216-1"/>
    </source>
</evidence>
<evidence type="ECO:0000256" key="6">
    <source>
        <dbReference type="ARBA" id="ARBA00034078"/>
    </source>
</evidence>
<evidence type="ECO:0000256" key="4">
    <source>
        <dbReference type="ARBA" id="ARBA00023004"/>
    </source>
</evidence>
<dbReference type="SUPFAM" id="SSF52833">
    <property type="entry name" value="Thioredoxin-like"/>
    <property type="match status" value="1"/>
</dbReference>
<dbReference type="Gene3D" id="3.40.30.10">
    <property type="entry name" value="Glutaredoxin"/>
    <property type="match status" value="1"/>
</dbReference>
<keyword evidence="4 7" id="KW-0408">Iron</keyword>
<dbReference type="InterPro" id="IPR042128">
    <property type="entry name" value="NuoE_dom"/>
</dbReference>
<dbReference type="PANTHER" id="PTHR10371">
    <property type="entry name" value="NADH DEHYDROGENASE UBIQUINONE FLAVOPROTEIN 2, MITOCHONDRIAL"/>
    <property type="match status" value="1"/>
</dbReference>
<organism evidence="8 9">
    <name type="scientific">Cystobacter fuscus</name>
    <dbReference type="NCBI Taxonomy" id="43"/>
    <lineage>
        <taxon>Bacteria</taxon>
        <taxon>Pseudomonadati</taxon>
        <taxon>Myxococcota</taxon>
        <taxon>Myxococcia</taxon>
        <taxon>Myxococcales</taxon>
        <taxon>Cystobacterineae</taxon>
        <taxon>Archangiaceae</taxon>
        <taxon>Cystobacter</taxon>
    </lineage>
</organism>
<dbReference type="AlphaFoldDB" id="A0A250IWA5"/>
<evidence type="ECO:0000256" key="3">
    <source>
        <dbReference type="ARBA" id="ARBA00022723"/>
    </source>
</evidence>
<accession>A0A250IWA5</accession>
<dbReference type="InterPro" id="IPR041921">
    <property type="entry name" value="NuoE_N"/>
</dbReference>
<evidence type="ECO:0000256" key="2">
    <source>
        <dbReference type="ARBA" id="ARBA00022714"/>
    </source>
</evidence>
<feature type="binding site" evidence="7">
    <location>
        <position position="109"/>
    </location>
    <ligand>
        <name>[2Fe-2S] cluster</name>
        <dbReference type="ChEBI" id="CHEBI:190135"/>
    </ligand>
</feature>
<evidence type="ECO:0000313" key="9">
    <source>
        <dbReference type="Proteomes" id="UP000217257"/>
    </source>
</evidence>
<dbReference type="CDD" id="cd03064">
    <property type="entry name" value="TRX_Fd_NuoE"/>
    <property type="match status" value="1"/>
</dbReference>
<keyword evidence="3 7" id="KW-0479">Metal-binding</keyword>
<evidence type="ECO:0000256" key="5">
    <source>
        <dbReference type="ARBA" id="ARBA00023014"/>
    </source>
</evidence>
<comment type="cofactor">
    <cofactor evidence="6">
        <name>[2Fe-2S] cluster</name>
        <dbReference type="ChEBI" id="CHEBI:190135"/>
    </cofactor>
</comment>
<dbReference type="FunFam" id="1.10.10.1590:FF:000001">
    <property type="entry name" value="NADH-quinone oxidoreductase subunit E"/>
    <property type="match status" value="1"/>
</dbReference>
<keyword evidence="8" id="KW-0830">Ubiquinone</keyword>
<sequence length="176" mass="19663">MLTTRASETYEPPAMAESLFTPEEQKKFDTEIAEILSHYPADRKSAAMLPALRLMQDIKGWLPPEGLKLVAQVLGVTPERAYEVASFYVMYHLKKPGKYVIDVCTNLPCALRGAEKMLAHLENKLGLKAGEANERFTLRETECLASCGTAPCLQINEDHHESLSRAKLDELIDKLS</sequence>
<dbReference type="KEGG" id="cfus:CYFUS_001439"/>
<feature type="binding site" evidence="7">
    <location>
        <position position="143"/>
    </location>
    <ligand>
        <name>[2Fe-2S] cluster</name>
        <dbReference type="ChEBI" id="CHEBI:190135"/>
    </ligand>
</feature>
<proteinExistence type="inferred from homology"/>
<dbReference type="GO" id="GO:0046872">
    <property type="term" value="F:metal ion binding"/>
    <property type="evidence" value="ECO:0007669"/>
    <property type="project" value="UniProtKB-KW"/>
</dbReference>
<dbReference type="Pfam" id="PF01257">
    <property type="entry name" value="2Fe-2S_thioredx"/>
    <property type="match status" value="1"/>
</dbReference>
<feature type="binding site" evidence="7">
    <location>
        <position position="104"/>
    </location>
    <ligand>
        <name>[2Fe-2S] cluster</name>
        <dbReference type="ChEBI" id="CHEBI:190135"/>
    </ligand>
</feature>
<dbReference type="PIRSF" id="PIRSF000216">
    <property type="entry name" value="NADH_DH_24kDa"/>
    <property type="match status" value="1"/>
</dbReference>
<dbReference type="InterPro" id="IPR036249">
    <property type="entry name" value="Thioredoxin-like_sf"/>
</dbReference>
<dbReference type="Proteomes" id="UP000217257">
    <property type="component" value="Chromosome"/>
</dbReference>
<dbReference type="EMBL" id="CP022098">
    <property type="protein sequence ID" value="ATB36025.1"/>
    <property type="molecule type" value="Genomic_DNA"/>
</dbReference>
<dbReference type="GO" id="GO:0003954">
    <property type="term" value="F:NADH dehydrogenase activity"/>
    <property type="evidence" value="ECO:0007669"/>
    <property type="project" value="TreeGrafter"/>
</dbReference>
<dbReference type="PANTHER" id="PTHR10371:SF3">
    <property type="entry name" value="NADH DEHYDROGENASE [UBIQUINONE] FLAVOPROTEIN 2, MITOCHONDRIAL"/>
    <property type="match status" value="1"/>
</dbReference>
<dbReference type="NCBIfam" id="TIGR01958">
    <property type="entry name" value="nuoE_fam"/>
    <property type="match status" value="1"/>
</dbReference>
<comment type="cofactor">
    <cofactor evidence="7">
        <name>[2Fe-2S] cluster</name>
        <dbReference type="ChEBI" id="CHEBI:190135"/>
    </cofactor>
    <text evidence="7">Binds 1 [2Fe-2S] cluster.</text>
</comment>
<evidence type="ECO:0000313" key="8">
    <source>
        <dbReference type="EMBL" id="ATB36025.1"/>
    </source>
</evidence>
<dbReference type="Gene3D" id="1.10.10.1590">
    <property type="entry name" value="NADH-quinone oxidoreductase subunit E"/>
    <property type="match status" value="1"/>
</dbReference>
<reference evidence="8 9" key="1">
    <citation type="submission" date="2017-06" db="EMBL/GenBank/DDBJ databases">
        <title>Sequencing and comparative analysis of myxobacterial genomes.</title>
        <authorList>
            <person name="Rupp O."/>
            <person name="Goesmann A."/>
            <person name="Sogaard-Andersen L."/>
        </authorList>
    </citation>
    <scope>NUCLEOTIDE SEQUENCE [LARGE SCALE GENOMIC DNA]</scope>
    <source>
        <strain evidence="8 9">DSM 52655</strain>
    </source>
</reference>
<feature type="binding site" evidence="7">
    <location>
        <position position="147"/>
    </location>
    <ligand>
        <name>[2Fe-2S] cluster</name>
        <dbReference type="ChEBI" id="CHEBI:190135"/>
    </ligand>
</feature>
<evidence type="ECO:0000256" key="1">
    <source>
        <dbReference type="ARBA" id="ARBA00010643"/>
    </source>
</evidence>